<feature type="region of interest" description="Disordered" evidence="1">
    <location>
        <begin position="94"/>
        <end position="136"/>
    </location>
</feature>
<keyword evidence="3" id="KW-1185">Reference proteome</keyword>
<accession>M1YIF8</accession>
<dbReference type="Proteomes" id="UP000011704">
    <property type="component" value="Unassembled WGS sequence"/>
</dbReference>
<evidence type="ECO:0000313" key="3">
    <source>
        <dbReference type="Proteomes" id="UP000011704"/>
    </source>
</evidence>
<reference evidence="2 3" key="1">
    <citation type="journal article" date="2013" name="Front. Microbiol.">
        <title>The genome of Nitrospina gracilis illuminates the metabolism and evolution of the major marine nitrite oxidizer.</title>
        <authorList>
            <person name="Luecker S."/>
            <person name="Nowka B."/>
            <person name="Rattei T."/>
            <person name="Spieck E."/>
            <person name="and Daims H."/>
        </authorList>
    </citation>
    <scope>NUCLEOTIDE SEQUENCE [LARGE SCALE GENOMIC DNA]</scope>
    <source>
        <strain evidence="2 3">3/211</strain>
    </source>
</reference>
<dbReference type="AlphaFoldDB" id="M1YIF8"/>
<feature type="compositionally biased region" description="Basic and acidic residues" evidence="1">
    <location>
        <begin position="100"/>
        <end position="126"/>
    </location>
</feature>
<evidence type="ECO:0000256" key="1">
    <source>
        <dbReference type="SAM" id="MobiDB-lite"/>
    </source>
</evidence>
<organism evidence="2 3">
    <name type="scientific">Nitrospina gracilis (strain 3/211)</name>
    <dbReference type="NCBI Taxonomy" id="1266370"/>
    <lineage>
        <taxon>Bacteria</taxon>
        <taxon>Pseudomonadati</taxon>
        <taxon>Nitrospinota/Tectimicrobiota group</taxon>
        <taxon>Nitrospinota</taxon>
        <taxon>Nitrospinia</taxon>
        <taxon>Nitrospinales</taxon>
        <taxon>Nitrospinaceae</taxon>
        <taxon>Nitrospina</taxon>
    </lineage>
</organism>
<feature type="compositionally biased region" description="Basic residues" evidence="1">
    <location>
        <begin position="127"/>
        <end position="136"/>
    </location>
</feature>
<proteinExistence type="predicted"/>
<gene>
    <name evidence="2" type="ORF">NITGR_270027</name>
</gene>
<dbReference type="EMBL" id="CAQJ01000030">
    <property type="protein sequence ID" value="CCQ90267.1"/>
    <property type="molecule type" value="Genomic_DNA"/>
</dbReference>
<sequence>MWSKAARDPGGIPSLREARRCAFVHTLNIGPVRLAFKRNRGGAEGNEAGRGFSDFNGLGKGRRRRIGVGQPGRADRKEWAVRASAQEMELMAMSLSAVPLERDGDGGHGHRPERVRPVDGNPQHEKVQHHRPHENQ</sequence>
<dbReference type="InParanoid" id="M1YIF8"/>
<comment type="caution">
    <text evidence="2">The sequence shown here is derived from an EMBL/GenBank/DDBJ whole genome shotgun (WGS) entry which is preliminary data.</text>
</comment>
<dbReference type="HOGENOM" id="CLU_1873243_0_0_0"/>
<protein>
    <submittedName>
        <fullName evidence="2">Uncharacterized protein</fullName>
    </submittedName>
</protein>
<feature type="region of interest" description="Disordered" evidence="1">
    <location>
        <begin position="41"/>
        <end position="79"/>
    </location>
</feature>
<evidence type="ECO:0000313" key="2">
    <source>
        <dbReference type="EMBL" id="CCQ90267.1"/>
    </source>
</evidence>
<name>M1YIF8_NITG3</name>